<keyword evidence="3" id="KW-0238">DNA-binding</keyword>
<dbReference type="Pfam" id="PF03466">
    <property type="entry name" value="LysR_substrate"/>
    <property type="match status" value="1"/>
</dbReference>
<dbReference type="PANTHER" id="PTHR30537">
    <property type="entry name" value="HTH-TYPE TRANSCRIPTIONAL REGULATOR"/>
    <property type="match status" value="1"/>
</dbReference>
<dbReference type="Pfam" id="PF00126">
    <property type="entry name" value="HTH_1"/>
    <property type="match status" value="1"/>
</dbReference>
<protein>
    <submittedName>
        <fullName evidence="6">Transcriptional regulator, LysR family</fullName>
    </submittedName>
</protein>
<name>A0A161KEC0_9ZZZZ</name>
<dbReference type="SUPFAM" id="SSF46785">
    <property type="entry name" value="Winged helix' DNA-binding domain"/>
    <property type="match status" value="1"/>
</dbReference>
<accession>A0A161KEC0</accession>
<keyword evidence="4" id="KW-0804">Transcription</keyword>
<evidence type="ECO:0000256" key="4">
    <source>
        <dbReference type="ARBA" id="ARBA00023163"/>
    </source>
</evidence>
<evidence type="ECO:0000256" key="1">
    <source>
        <dbReference type="ARBA" id="ARBA00009437"/>
    </source>
</evidence>
<evidence type="ECO:0000256" key="2">
    <source>
        <dbReference type="ARBA" id="ARBA00023015"/>
    </source>
</evidence>
<dbReference type="PROSITE" id="PS50931">
    <property type="entry name" value="HTH_LYSR"/>
    <property type="match status" value="1"/>
</dbReference>
<dbReference type="InterPro" id="IPR000847">
    <property type="entry name" value="LysR_HTH_N"/>
</dbReference>
<evidence type="ECO:0000256" key="3">
    <source>
        <dbReference type="ARBA" id="ARBA00023125"/>
    </source>
</evidence>
<organism evidence="6">
    <name type="scientific">hydrothermal vent metagenome</name>
    <dbReference type="NCBI Taxonomy" id="652676"/>
    <lineage>
        <taxon>unclassified sequences</taxon>
        <taxon>metagenomes</taxon>
        <taxon>ecological metagenomes</taxon>
    </lineage>
</organism>
<dbReference type="InterPro" id="IPR005119">
    <property type="entry name" value="LysR_subst-bd"/>
</dbReference>
<dbReference type="InterPro" id="IPR036390">
    <property type="entry name" value="WH_DNA-bd_sf"/>
</dbReference>
<dbReference type="EMBL" id="CZQC01000067">
    <property type="protein sequence ID" value="CUS42522.1"/>
    <property type="molecule type" value="Genomic_DNA"/>
</dbReference>
<keyword evidence="2" id="KW-0805">Transcription regulation</keyword>
<comment type="similarity">
    <text evidence="1">Belongs to the LysR transcriptional regulatory family.</text>
</comment>
<feature type="domain" description="HTH lysR-type" evidence="5">
    <location>
        <begin position="1"/>
        <end position="62"/>
    </location>
</feature>
<evidence type="ECO:0000259" key="5">
    <source>
        <dbReference type="PROSITE" id="PS50931"/>
    </source>
</evidence>
<dbReference type="Gene3D" id="1.10.10.10">
    <property type="entry name" value="Winged helix-like DNA-binding domain superfamily/Winged helix DNA-binding domain"/>
    <property type="match status" value="1"/>
</dbReference>
<dbReference type="SUPFAM" id="SSF53850">
    <property type="entry name" value="Periplasmic binding protein-like II"/>
    <property type="match status" value="1"/>
</dbReference>
<sequence>MDSGYRWDDLRVAYQVAESGSLSRAGKQLGINHTTVLRAVNRLEQQLNLRLFIRHQRGYQLTDAGHLMLEKMRPIVADMQLLFNTLSSIESSPSGTLRISTVSDFSAFFAPLLHGFRQQYPQIRVQIVATDDVLSLASGDIHVAIRIGQEPREPDIIAKRLISVKLQYYAAQSYIDNYGVPRSLADVNRHLWVMPSGEKMRLAGIDQVFERLDFQQVAYQSNSFNDIESAIREGMGIGPLSMVRKPLGSEDGLQVVDFGLRTGSADMWFVYHKDLRQSTRIRALQDFLVAHLPAV</sequence>
<dbReference type="AlphaFoldDB" id="A0A161KEC0"/>
<gene>
    <name evidence="6" type="ORF">MGWOODY_Tha1845</name>
</gene>
<dbReference type="GO" id="GO:0043565">
    <property type="term" value="F:sequence-specific DNA binding"/>
    <property type="evidence" value="ECO:0007669"/>
    <property type="project" value="TreeGrafter"/>
</dbReference>
<dbReference type="Gene3D" id="3.40.190.290">
    <property type="match status" value="1"/>
</dbReference>
<proteinExistence type="inferred from homology"/>
<dbReference type="PANTHER" id="PTHR30537:SF3">
    <property type="entry name" value="TRANSCRIPTIONAL REGULATORY PROTEIN"/>
    <property type="match status" value="1"/>
</dbReference>
<evidence type="ECO:0000313" key="6">
    <source>
        <dbReference type="EMBL" id="CUS42522.1"/>
    </source>
</evidence>
<dbReference type="InterPro" id="IPR058163">
    <property type="entry name" value="LysR-type_TF_proteobact-type"/>
</dbReference>
<dbReference type="GO" id="GO:0003700">
    <property type="term" value="F:DNA-binding transcription factor activity"/>
    <property type="evidence" value="ECO:0007669"/>
    <property type="project" value="InterPro"/>
</dbReference>
<dbReference type="InterPro" id="IPR036388">
    <property type="entry name" value="WH-like_DNA-bd_sf"/>
</dbReference>
<dbReference type="GO" id="GO:0006351">
    <property type="term" value="P:DNA-templated transcription"/>
    <property type="evidence" value="ECO:0007669"/>
    <property type="project" value="TreeGrafter"/>
</dbReference>
<reference evidence="6" key="1">
    <citation type="submission" date="2015-10" db="EMBL/GenBank/DDBJ databases">
        <authorList>
            <person name="Gilbert D.G."/>
        </authorList>
    </citation>
    <scope>NUCLEOTIDE SEQUENCE</scope>
</reference>